<dbReference type="Proteomes" id="UP000663854">
    <property type="component" value="Unassembled WGS sequence"/>
</dbReference>
<reference evidence="1" key="1">
    <citation type="submission" date="2021-02" db="EMBL/GenBank/DDBJ databases">
        <authorList>
            <person name="Nowell W R."/>
        </authorList>
    </citation>
    <scope>NUCLEOTIDE SEQUENCE</scope>
</reference>
<dbReference type="AlphaFoldDB" id="A0A814L2U7"/>
<evidence type="ECO:0000313" key="4">
    <source>
        <dbReference type="Proteomes" id="UP000663870"/>
    </source>
</evidence>
<gene>
    <name evidence="2" type="ORF">JXQ802_LOCUS26347</name>
    <name evidence="1" type="ORF">PYM288_LOCUS17615</name>
</gene>
<accession>A0A814L2U7</accession>
<dbReference type="EMBL" id="CAJNOL010000917">
    <property type="protein sequence ID" value="CAF1238820.1"/>
    <property type="molecule type" value="Genomic_DNA"/>
</dbReference>
<evidence type="ECO:0000313" key="3">
    <source>
        <dbReference type="Proteomes" id="UP000663854"/>
    </source>
</evidence>
<evidence type="ECO:0008006" key="5">
    <source>
        <dbReference type="Google" id="ProtNLM"/>
    </source>
</evidence>
<organism evidence="1 3">
    <name type="scientific">Rotaria sordida</name>
    <dbReference type="NCBI Taxonomy" id="392033"/>
    <lineage>
        <taxon>Eukaryota</taxon>
        <taxon>Metazoa</taxon>
        <taxon>Spiralia</taxon>
        <taxon>Gnathifera</taxon>
        <taxon>Rotifera</taxon>
        <taxon>Eurotatoria</taxon>
        <taxon>Bdelloidea</taxon>
        <taxon>Philodinida</taxon>
        <taxon>Philodinidae</taxon>
        <taxon>Rotaria</taxon>
    </lineage>
</organism>
<evidence type="ECO:0000313" key="2">
    <source>
        <dbReference type="EMBL" id="CAF1238820.1"/>
    </source>
</evidence>
<protein>
    <recommendedName>
        <fullName evidence="5">F-box domain-containing protein</fullName>
    </recommendedName>
</protein>
<keyword evidence="4" id="KW-1185">Reference proteome</keyword>
<dbReference type="Proteomes" id="UP000663870">
    <property type="component" value="Unassembled WGS sequence"/>
</dbReference>
<name>A0A814L2U7_9BILA</name>
<comment type="caution">
    <text evidence="1">The sequence shown here is derived from an EMBL/GenBank/DDBJ whole genome shotgun (WGS) entry which is preliminary data.</text>
</comment>
<evidence type="ECO:0000313" key="1">
    <source>
        <dbReference type="EMBL" id="CAF1060347.1"/>
    </source>
</evidence>
<sequence length="238" mass="28787">MVTITRFDDLSPELILCIFDYLSPYDRYNSFFNCNYRLHELVKKRTEFNRKELNADILRFSTLHSWYKHLPLDNDGMLYFIVPTKGQQPRYSFDPCVTDANGLHWWFIYEGGEHILNEHVRAIVTRYPFRLNPFFYHNEHKSTDQSLNRRWFYGGSIILGRDERLHVRTWISNNYPEHFDRIFNSSDFDLRRKEDSLVPIFDSEWLKATTAIYKAAIQLWKDLKELDDFNPFQTEFTQ</sequence>
<proteinExistence type="predicted"/>
<dbReference type="EMBL" id="CAJNOH010000502">
    <property type="protein sequence ID" value="CAF1060347.1"/>
    <property type="molecule type" value="Genomic_DNA"/>
</dbReference>